<accession>A0A5D0MLB8</accession>
<gene>
    <name evidence="1" type="ORF">FXF47_01070</name>
</gene>
<reference evidence="1" key="1">
    <citation type="submission" date="2019-08" db="EMBL/GenBank/DDBJ databases">
        <title>Genomic characterization of a novel candidate phylum (ARYD3) from a high temperature, high salinity tertiary oil reservoir in north central Oklahoma, USA.</title>
        <authorList>
            <person name="Youssef N.H."/>
            <person name="Yadav A."/>
            <person name="Elshahed M.S."/>
        </authorList>
    </citation>
    <scope>NUCLEOTIDE SEQUENCE [LARGE SCALE GENOMIC DNA]</scope>
    <source>
        <strain evidence="1">ARYD3</strain>
    </source>
</reference>
<proteinExistence type="predicted"/>
<comment type="caution">
    <text evidence="1">The sequence shown here is derived from an EMBL/GenBank/DDBJ whole genome shotgun (WGS) entry which is preliminary data.</text>
</comment>
<dbReference type="AlphaFoldDB" id="A0A5D0MLB8"/>
<dbReference type="Proteomes" id="UP000324143">
    <property type="component" value="Unassembled WGS sequence"/>
</dbReference>
<keyword evidence="2" id="KW-1185">Reference proteome</keyword>
<evidence type="ECO:0000313" key="2">
    <source>
        <dbReference type="Proteomes" id="UP000324143"/>
    </source>
</evidence>
<sequence length="377" mass="45719">MELYKDYSGLNFFDIDAYNILHNRKKIRIFPLLNSNILDNSVLKAVQGKEYQSYLFQVNKKNLSVFTNFYNHYRYNDKHWEGKNYFVELSNKNHDIKFFLTKNNLLPSEIEQFKMYSFLTYRYSEKDFSFFIKRELIEENIVNKREQLFKAEIDYTNYSIGTSLLFNSPKWKLFFEKRGSLASLNYSIKPFYYYEIYDTEFNINYKNKIYFEKESGYDWIESNQNNYYEAGYNNDYINIYARYIEKQINSNTNIEDKIIYGLKYSYKLEILSNLCFITEGDIFLENYFNDILVNSLLYEKYLFQNDLKLTLLLQYKFLTESMNLIGSDFYDAYFSVDLKGGRIFVKIKNLLNDTIHHYSINENDREIQFGFNLFLYN</sequence>
<protein>
    <submittedName>
        <fullName evidence="1">Uncharacterized protein</fullName>
    </submittedName>
</protein>
<organism evidence="1 2">
    <name type="scientific">Candidatus Mcinerneyibacterium aminivorans</name>
    <dbReference type="NCBI Taxonomy" id="2703815"/>
    <lineage>
        <taxon>Bacteria</taxon>
        <taxon>Candidatus Macinerneyibacteriota</taxon>
        <taxon>Candidatus Mcinerneyibacteria</taxon>
        <taxon>Candidatus Mcinerneyibacteriales</taxon>
        <taxon>Candidatus Mcinerneyibacteriaceae</taxon>
        <taxon>Candidatus Mcinerneyibacterium</taxon>
    </lineage>
</organism>
<name>A0A5D0MLB8_9BACT</name>
<evidence type="ECO:0000313" key="1">
    <source>
        <dbReference type="EMBL" id="TYB32038.1"/>
    </source>
</evidence>
<dbReference type="EMBL" id="VSIX01000010">
    <property type="protein sequence ID" value="TYB32038.1"/>
    <property type="molecule type" value="Genomic_DNA"/>
</dbReference>